<keyword evidence="2 5" id="KW-0479">Metal-binding</keyword>
<dbReference type="GO" id="GO:0004427">
    <property type="term" value="F:inorganic diphosphate phosphatase activity"/>
    <property type="evidence" value="ECO:0007669"/>
    <property type="project" value="UniProtKB-UniRule"/>
</dbReference>
<evidence type="ECO:0000313" key="7">
    <source>
        <dbReference type="Proteomes" id="UP000178893"/>
    </source>
</evidence>
<evidence type="ECO:0000313" key="6">
    <source>
        <dbReference type="EMBL" id="OGZ18218.1"/>
    </source>
</evidence>
<dbReference type="SUPFAM" id="SSF50324">
    <property type="entry name" value="Inorganic pyrophosphatase"/>
    <property type="match status" value="1"/>
</dbReference>
<dbReference type="GO" id="GO:0006796">
    <property type="term" value="P:phosphate-containing compound metabolic process"/>
    <property type="evidence" value="ECO:0007669"/>
    <property type="project" value="InterPro"/>
</dbReference>
<dbReference type="Pfam" id="PF00719">
    <property type="entry name" value="Pyrophosphatase"/>
    <property type="match status" value="1"/>
</dbReference>
<evidence type="ECO:0000256" key="1">
    <source>
        <dbReference type="ARBA" id="ARBA00001946"/>
    </source>
</evidence>
<feature type="binding site" evidence="5">
    <location>
        <position position="56"/>
    </location>
    <ligand>
        <name>Mg(2+)</name>
        <dbReference type="ChEBI" id="CHEBI:18420"/>
        <label>2</label>
    </ligand>
</feature>
<comment type="function">
    <text evidence="5">Catalyzes the hydrolysis of inorganic pyrophosphate (PPi) forming two phosphate ions.</text>
</comment>
<comment type="catalytic activity">
    <reaction evidence="5">
        <text>diphosphate + H2O = 2 phosphate + H(+)</text>
        <dbReference type="Rhea" id="RHEA:24576"/>
        <dbReference type="ChEBI" id="CHEBI:15377"/>
        <dbReference type="ChEBI" id="CHEBI:15378"/>
        <dbReference type="ChEBI" id="CHEBI:33019"/>
        <dbReference type="ChEBI" id="CHEBI:43474"/>
        <dbReference type="EC" id="3.6.1.1"/>
    </reaction>
</comment>
<feature type="binding site" evidence="5">
    <location>
        <position position="29"/>
    </location>
    <ligand>
        <name>substrate</name>
    </ligand>
</feature>
<dbReference type="CDD" id="cd00412">
    <property type="entry name" value="pyrophosphatase"/>
    <property type="match status" value="1"/>
</dbReference>
<comment type="similarity">
    <text evidence="5">Belongs to the PPase family.</text>
</comment>
<proteinExistence type="inferred from homology"/>
<comment type="subcellular location">
    <subcellularLocation>
        <location evidence="5">Cytoplasm</location>
    </subcellularLocation>
</comment>
<comment type="caution">
    <text evidence="6">The sequence shown here is derived from an EMBL/GenBank/DDBJ whole genome shotgun (WGS) entry which is preliminary data.</text>
</comment>
<dbReference type="EC" id="3.6.1.1" evidence="5"/>
<organism evidence="6 7">
    <name type="scientific">Candidatus Nealsonbacteria bacterium RBG_13_37_56</name>
    <dbReference type="NCBI Taxonomy" id="1801661"/>
    <lineage>
        <taxon>Bacteria</taxon>
        <taxon>Candidatus Nealsoniibacteriota</taxon>
    </lineage>
</organism>
<keyword evidence="3 5" id="KW-0378">Hydrolase</keyword>
<dbReference type="AlphaFoldDB" id="A0A1G2DZ69"/>
<feature type="binding site" evidence="5">
    <location>
        <position position="56"/>
    </location>
    <ligand>
        <name>Mg(2+)</name>
        <dbReference type="ChEBI" id="CHEBI:18420"/>
        <label>1</label>
    </ligand>
</feature>
<feature type="binding site" evidence="5">
    <location>
        <position position="88"/>
    </location>
    <ligand>
        <name>Mg(2+)</name>
        <dbReference type="ChEBI" id="CHEBI:18420"/>
        <label>1</label>
    </ligand>
</feature>
<dbReference type="PROSITE" id="PS00387">
    <property type="entry name" value="PPASE"/>
    <property type="match status" value="1"/>
</dbReference>
<gene>
    <name evidence="5" type="primary">ppa</name>
    <name evidence="6" type="ORF">A2V72_02655</name>
</gene>
<accession>A0A1G2DZ69</accession>
<name>A0A1G2DZ69_9BACT</name>
<evidence type="ECO:0000256" key="2">
    <source>
        <dbReference type="ARBA" id="ARBA00022723"/>
    </source>
</evidence>
<comment type="subunit">
    <text evidence="5">Homohexamer.</text>
</comment>
<feature type="binding site" evidence="5">
    <location>
        <position position="127"/>
    </location>
    <ligand>
        <name>substrate</name>
    </ligand>
</feature>
<comment type="cofactor">
    <cofactor evidence="1 5">
        <name>Mg(2+)</name>
        <dbReference type="ChEBI" id="CHEBI:18420"/>
    </cofactor>
</comment>
<dbReference type="GO" id="GO:0000287">
    <property type="term" value="F:magnesium ion binding"/>
    <property type="evidence" value="ECO:0007669"/>
    <property type="project" value="UniProtKB-UniRule"/>
</dbReference>
<protein>
    <recommendedName>
        <fullName evidence="5">Inorganic pyrophosphatase</fullName>
        <ecNumber evidence="5">3.6.1.1</ecNumber>
    </recommendedName>
    <alternativeName>
        <fullName evidence="5">Pyrophosphate phospho-hydrolase</fullName>
        <shortName evidence="5">PPase</shortName>
    </alternativeName>
</protein>
<dbReference type="Gene3D" id="3.90.80.10">
    <property type="entry name" value="Inorganic pyrophosphatase"/>
    <property type="match status" value="1"/>
</dbReference>
<feature type="binding site" evidence="5">
    <location>
        <position position="16"/>
    </location>
    <ligand>
        <name>substrate</name>
    </ligand>
</feature>
<dbReference type="InterPro" id="IPR008162">
    <property type="entry name" value="Pyrophosphatase"/>
</dbReference>
<sequence>MTFKVFIEVSAGGNVKYESDKSGNLEVDRFLHTAVVFPANYGSIENTLGKDGDPLDALVLSEMPVEPGVVMECQPLGLLEMKDEKGIDTKVIAAPTLEIDPVYGKYDNISDIPLPIQKEIVHFFKNYKSLEPGKWVKIGEFKPRSEAEKLIKEAYEAALEKSLA</sequence>
<dbReference type="HAMAP" id="MF_00209">
    <property type="entry name" value="Inorganic_PPase"/>
    <property type="match status" value="1"/>
</dbReference>
<feature type="binding site" evidence="5">
    <location>
        <position position="41"/>
    </location>
    <ligand>
        <name>substrate</name>
    </ligand>
</feature>
<dbReference type="PANTHER" id="PTHR10286">
    <property type="entry name" value="INORGANIC PYROPHOSPHATASE"/>
    <property type="match status" value="1"/>
</dbReference>
<feature type="binding site" evidence="5">
    <location>
        <position position="51"/>
    </location>
    <ligand>
        <name>Mg(2+)</name>
        <dbReference type="ChEBI" id="CHEBI:18420"/>
        <label>1</label>
    </ligand>
</feature>
<keyword evidence="5" id="KW-0963">Cytoplasm</keyword>
<dbReference type="EMBL" id="MHLW01000009">
    <property type="protein sequence ID" value="OGZ18218.1"/>
    <property type="molecule type" value="Genomic_DNA"/>
</dbReference>
<dbReference type="GO" id="GO:0005737">
    <property type="term" value="C:cytoplasm"/>
    <property type="evidence" value="ECO:0007669"/>
    <property type="project" value="UniProtKB-SubCell"/>
</dbReference>
<dbReference type="Proteomes" id="UP000178893">
    <property type="component" value="Unassembled WGS sequence"/>
</dbReference>
<keyword evidence="4 5" id="KW-0460">Magnesium</keyword>
<reference evidence="6 7" key="1">
    <citation type="journal article" date="2016" name="Nat. Commun.">
        <title>Thousands of microbial genomes shed light on interconnected biogeochemical processes in an aquifer system.</title>
        <authorList>
            <person name="Anantharaman K."/>
            <person name="Brown C.T."/>
            <person name="Hug L.A."/>
            <person name="Sharon I."/>
            <person name="Castelle C.J."/>
            <person name="Probst A.J."/>
            <person name="Thomas B.C."/>
            <person name="Singh A."/>
            <person name="Wilkins M.J."/>
            <person name="Karaoz U."/>
            <person name="Brodie E.L."/>
            <person name="Williams K.H."/>
            <person name="Hubbard S.S."/>
            <person name="Banfield J.F."/>
        </authorList>
    </citation>
    <scope>NUCLEOTIDE SEQUENCE [LARGE SCALE GENOMIC DNA]</scope>
</reference>
<evidence type="ECO:0000256" key="5">
    <source>
        <dbReference type="HAMAP-Rule" id="MF_00209"/>
    </source>
</evidence>
<evidence type="ECO:0000256" key="4">
    <source>
        <dbReference type="ARBA" id="ARBA00022842"/>
    </source>
</evidence>
<evidence type="ECO:0000256" key="3">
    <source>
        <dbReference type="ARBA" id="ARBA00022801"/>
    </source>
</evidence>
<dbReference type="InterPro" id="IPR036649">
    <property type="entry name" value="Pyrophosphatase_sf"/>
</dbReference>